<dbReference type="InterPro" id="IPR050563">
    <property type="entry name" value="4-hydroxybenzoyl-CoA_TE"/>
</dbReference>
<name>A0A081PKW8_9SPHI</name>
<reference evidence="3 4" key="1">
    <citation type="journal article" date="1992" name="Int. J. Syst. Bacteriol.">
        <title>Sphingobacterium antarcticus sp. nov. a Psychrotrophic Bacterium from the Soils of Schirmacher Oasis, Antarctica.</title>
        <authorList>
            <person name="Shivaji S."/>
            <person name="Ray M.K."/>
            <person name="Rao N.S."/>
            <person name="Saiserr L."/>
            <person name="Jagannadham M.V."/>
            <person name="Kumar G.S."/>
            <person name="Reddy G."/>
            <person name="Bhargava P.M."/>
        </authorList>
    </citation>
    <scope>NUCLEOTIDE SEQUENCE [LARGE SCALE GENOMIC DNA]</scope>
    <source>
        <strain evidence="3 4">4BY</strain>
    </source>
</reference>
<dbReference type="GO" id="GO:0047617">
    <property type="term" value="F:fatty acyl-CoA hydrolase activity"/>
    <property type="evidence" value="ECO:0007669"/>
    <property type="project" value="TreeGrafter"/>
</dbReference>
<dbReference type="CDD" id="cd00586">
    <property type="entry name" value="4HBT"/>
    <property type="match status" value="1"/>
</dbReference>
<protein>
    <submittedName>
        <fullName evidence="3">Thioesterase</fullName>
    </submittedName>
</protein>
<dbReference type="EMBL" id="JNFF01000017">
    <property type="protein sequence ID" value="KEQ31341.1"/>
    <property type="molecule type" value="Genomic_DNA"/>
</dbReference>
<organism evidence="3 4">
    <name type="scientific">Pedobacter antarcticus 4BY</name>
    <dbReference type="NCBI Taxonomy" id="1358423"/>
    <lineage>
        <taxon>Bacteria</taxon>
        <taxon>Pseudomonadati</taxon>
        <taxon>Bacteroidota</taxon>
        <taxon>Sphingobacteriia</taxon>
        <taxon>Sphingobacteriales</taxon>
        <taxon>Sphingobacteriaceae</taxon>
        <taxon>Pedobacter</taxon>
    </lineage>
</organism>
<keyword evidence="4" id="KW-1185">Reference proteome</keyword>
<dbReference type="PANTHER" id="PTHR31793:SF27">
    <property type="entry name" value="NOVEL THIOESTERASE SUPERFAMILY DOMAIN AND SAPOSIN A-TYPE DOMAIN CONTAINING PROTEIN (0610012H03RIK)"/>
    <property type="match status" value="1"/>
</dbReference>
<comment type="caution">
    <text evidence="3">The sequence shown here is derived from an EMBL/GenBank/DDBJ whole genome shotgun (WGS) entry which is preliminary data.</text>
</comment>
<sequence length="135" mass="16096">MYQHETKIRVRYSETDQMGYVYNGNYAQYYEVGRVEMMRSLGMSYGKMEESGIMLPLLELKCKFIKPGLYDQELTIRTSVKTLPGIRMTFDYEIYNEEQELINIGSTILVFFDMEKKRPCPPPDYFIERIQEYFA</sequence>
<dbReference type="RefSeq" id="WP_037438145.1">
    <property type="nucleotide sequence ID" value="NZ_JNFF01000017.1"/>
</dbReference>
<dbReference type="SUPFAM" id="SSF54637">
    <property type="entry name" value="Thioesterase/thiol ester dehydrase-isomerase"/>
    <property type="match status" value="1"/>
</dbReference>
<dbReference type="Gene3D" id="3.10.129.10">
    <property type="entry name" value="Hotdog Thioesterase"/>
    <property type="match status" value="1"/>
</dbReference>
<dbReference type="InterPro" id="IPR006684">
    <property type="entry name" value="YbgC/YbaW"/>
</dbReference>
<dbReference type="Proteomes" id="UP000028007">
    <property type="component" value="Unassembled WGS sequence"/>
</dbReference>
<evidence type="ECO:0000313" key="4">
    <source>
        <dbReference type="Proteomes" id="UP000028007"/>
    </source>
</evidence>
<evidence type="ECO:0000256" key="2">
    <source>
        <dbReference type="ARBA" id="ARBA00022801"/>
    </source>
</evidence>
<evidence type="ECO:0000256" key="1">
    <source>
        <dbReference type="ARBA" id="ARBA00005953"/>
    </source>
</evidence>
<dbReference type="eggNOG" id="COG0824">
    <property type="taxonomic scope" value="Bacteria"/>
</dbReference>
<dbReference type="OrthoDB" id="9800856at2"/>
<gene>
    <name evidence="3" type="ORF">N180_07575</name>
</gene>
<dbReference type="AlphaFoldDB" id="A0A081PKW8"/>
<accession>A0A081PKW8</accession>
<proteinExistence type="inferred from homology"/>
<dbReference type="PANTHER" id="PTHR31793">
    <property type="entry name" value="4-HYDROXYBENZOYL-COA THIOESTERASE FAMILY MEMBER"/>
    <property type="match status" value="1"/>
</dbReference>
<dbReference type="PIRSF" id="PIRSF003230">
    <property type="entry name" value="YbgC"/>
    <property type="match status" value="1"/>
</dbReference>
<evidence type="ECO:0000313" key="3">
    <source>
        <dbReference type="EMBL" id="KEQ31341.1"/>
    </source>
</evidence>
<comment type="similarity">
    <text evidence="1">Belongs to the 4-hydroxybenzoyl-CoA thioesterase family.</text>
</comment>
<dbReference type="Pfam" id="PF13279">
    <property type="entry name" value="4HBT_2"/>
    <property type="match status" value="1"/>
</dbReference>
<dbReference type="InterPro" id="IPR029069">
    <property type="entry name" value="HotDog_dom_sf"/>
</dbReference>
<dbReference type="NCBIfam" id="TIGR00051">
    <property type="entry name" value="YbgC/FadM family acyl-CoA thioesterase"/>
    <property type="match status" value="1"/>
</dbReference>
<keyword evidence="2" id="KW-0378">Hydrolase</keyword>